<organism evidence="2 3">
    <name type="scientific">Sulfuricella denitrificans (strain DSM 22764 / NBRC 105220 / skB26)</name>
    <dbReference type="NCBI Taxonomy" id="1163617"/>
    <lineage>
        <taxon>Bacteria</taxon>
        <taxon>Pseudomonadati</taxon>
        <taxon>Pseudomonadota</taxon>
        <taxon>Betaproteobacteria</taxon>
        <taxon>Nitrosomonadales</taxon>
        <taxon>Sulfuricellaceae</taxon>
        <taxon>Sulfuricella</taxon>
    </lineage>
</organism>
<evidence type="ECO:0000313" key="3">
    <source>
        <dbReference type="Proteomes" id="UP000015559"/>
    </source>
</evidence>
<keyword evidence="2" id="KW-0614">Plasmid</keyword>
<dbReference type="HOGENOM" id="CLU_094593_0_0_4"/>
<dbReference type="Gene3D" id="3.30.460.10">
    <property type="entry name" value="Beta Polymerase, domain 2"/>
    <property type="match status" value="1"/>
</dbReference>
<proteinExistence type="predicted"/>
<accession>S6ABP4</accession>
<feature type="domain" description="Polymerase nucleotidyl transferase" evidence="1">
    <location>
        <begin position="94"/>
        <end position="163"/>
    </location>
</feature>
<dbReference type="Proteomes" id="UP000015559">
    <property type="component" value="Plasmid pSCD"/>
</dbReference>
<dbReference type="InterPro" id="IPR043519">
    <property type="entry name" value="NT_sf"/>
</dbReference>
<name>S6ABP4_SULDS</name>
<dbReference type="GO" id="GO:0006355">
    <property type="term" value="P:regulation of DNA-templated transcription"/>
    <property type="evidence" value="ECO:0007669"/>
    <property type="project" value="UniProtKB-ARBA"/>
</dbReference>
<dbReference type="RefSeq" id="WP_009207749.1">
    <property type="nucleotide sequence ID" value="NC_022358.1"/>
</dbReference>
<dbReference type="Gene3D" id="1.10.10.10">
    <property type="entry name" value="Winged helix-like DNA-binding domain superfamily/Winged helix DNA-binding domain"/>
    <property type="match status" value="1"/>
</dbReference>
<keyword evidence="3" id="KW-1185">Reference proteome</keyword>
<sequence>MGMYADALFTKTQQRVLAVLFGQSQRSFYANEIITLAASGSGAVQRELARLEAAALVTVRRVGNQKHYQANPDAPIFEELRGIVLKTFGVADVLRAALQPLWPQVELAFVYGSLAKGVEHAGSDVDLMVVGSAMSNAQLLEALLPAHAQLSRAVNPTFYTPDEFAQRVHDGKSFIMRVLEQPKIFVKGSEHDITRLSSTG</sequence>
<dbReference type="InterPro" id="IPR036388">
    <property type="entry name" value="WH-like_DNA-bd_sf"/>
</dbReference>
<evidence type="ECO:0000313" key="2">
    <source>
        <dbReference type="EMBL" id="BAN36920.1"/>
    </source>
</evidence>
<dbReference type="InterPro" id="IPR011991">
    <property type="entry name" value="ArsR-like_HTH"/>
</dbReference>
<dbReference type="Pfam" id="PF01909">
    <property type="entry name" value="NTP_transf_2"/>
    <property type="match status" value="1"/>
</dbReference>
<dbReference type="SUPFAM" id="SSF81301">
    <property type="entry name" value="Nucleotidyltransferase"/>
    <property type="match status" value="1"/>
</dbReference>
<dbReference type="InterPro" id="IPR002934">
    <property type="entry name" value="Polymerase_NTP_transf_dom"/>
</dbReference>
<dbReference type="SUPFAM" id="SSF46785">
    <property type="entry name" value="Winged helix' DNA-binding domain"/>
    <property type="match status" value="1"/>
</dbReference>
<reference evidence="2 3" key="1">
    <citation type="journal article" date="2012" name="Appl. Environ. Microbiol.">
        <title>Draft genome sequence of a psychrotolerant sulfur-oxidizing bacterium, Sulfuricella denitrificans skB26, and proteomic insights into cold adaptation.</title>
        <authorList>
            <person name="Watanabe T."/>
            <person name="Kojima H."/>
            <person name="Fukui M."/>
        </authorList>
    </citation>
    <scope>NUCLEOTIDE SEQUENCE [LARGE SCALE GENOMIC DNA]</scope>
    <source>
        <strain evidence="3">skB26</strain>
        <plasmid evidence="2 3">pSCD</plasmid>
    </source>
</reference>
<dbReference type="AlphaFoldDB" id="S6ABP4"/>
<geneLocation type="plasmid" evidence="2 3">
    <name>pSCD</name>
</geneLocation>
<protein>
    <submittedName>
        <fullName evidence="2">DNA polymerase beta domain-containing protein</fullName>
    </submittedName>
</protein>
<dbReference type="EMBL" id="AP013067">
    <property type="protein sequence ID" value="BAN36920.1"/>
    <property type="molecule type" value="Genomic_DNA"/>
</dbReference>
<dbReference type="InterPro" id="IPR036390">
    <property type="entry name" value="WH_DNA-bd_sf"/>
</dbReference>
<dbReference type="CDD" id="cd00090">
    <property type="entry name" value="HTH_ARSR"/>
    <property type="match status" value="1"/>
</dbReference>
<dbReference type="GO" id="GO:0016779">
    <property type="term" value="F:nucleotidyltransferase activity"/>
    <property type="evidence" value="ECO:0007669"/>
    <property type="project" value="InterPro"/>
</dbReference>
<evidence type="ECO:0000259" key="1">
    <source>
        <dbReference type="Pfam" id="PF01909"/>
    </source>
</evidence>
<dbReference type="CDD" id="cd05403">
    <property type="entry name" value="NT_KNTase_like"/>
    <property type="match status" value="1"/>
</dbReference>
<dbReference type="OrthoDB" id="8223306at2"/>
<dbReference type="KEGG" id="sdr:SCD_n03121"/>
<gene>
    <name evidence="2" type="ORF">SCD_n03121</name>
</gene>